<dbReference type="AlphaFoldDB" id="A0A1Q9BPZ7"/>
<dbReference type="EMBL" id="LSRX01007541">
    <property type="protein sequence ID" value="OLP72083.1"/>
    <property type="molecule type" value="Genomic_DNA"/>
</dbReference>
<proteinExistence type="predicted"/>
<reference evidence="1 2" key="1">
    <citation type="submission" date="2016-02" db="EMBL/GenBank/DDBJ databases">
        <title>Genome analysis of coral dinoflagellate symbionts highlights evolutionary adaptations to a symbiotic lifestyle.</title>
        <authorList>
            <person name="Aranda M."/>
            <person name="Li Y."/>
            <person name="Liew Y.J."/>
            <person name="Baumgarten S."/>
            <person name="Simakov O."/>
            <person name="Wilson M."/>
            <person name="Piel J."/>
            <person name="Ashoor H."/>
            <person name="Bougouffa S."/>
            <person name="Bajic V.B."/>
            <person name="Ryu T."/>
            <person name="Ravasi T."/>
            <person name="Bayer T."/>
            <person name="Micklem G."/>
            <person name="Kim H."/>
            <person name="Bhak J."/>
            <person name="Lajeunesse T.C."/>
            <person name="Voolstra C.R."/>
        </authorList>
    </citation>
    <scope>NUCLEOTIDE SEQUENCE [LARGE SCALE GENOMIC DNA]</scope>
    <source>
        <strain evidence="1 2">CCMP2467</strain>
    </source>
</reference>
<keyword evidence="2" id="KW-1185">Reference proteome</keyword>
<comment type="caution">
    <text evidence="1">The sequence shown here is derived from an EMBL/GenBank/DDBJ whole genome shotgun (WGS) entry which is preliminary data.</text>
</comment>
<name>A0A1Q9BPZ7_SYMMI</name>
<sequence length="188" mass="20307">ADSRYISTSDLSPLDARYFVRELFPEGSDATPWWPPSTRWAAQSPHGRVSTLEFQVGAIDGWVTALENSGSIAPTVDLTVNSLTATSFVEDDALLDVTMAAASSVTANLEVVSNLWAAFCGVLVNNIPSQRSNRVQALSLDYLFNAVESHCYDRILPPGFIVQDVQGTGKLGETLCKTMSGKLLALDH</sequence>
<organism evidence="1 2">
    <name type="scientific">Symbiodinium microadriaticum</name>
    <name type="common">Dinoflagellate</name>
    <name type="synonym">Zooxanthella microadriatica</name>
    <dbReference type="NCBI Taxonomy" id="2951"/>
    <lineage>
        <taxon>Eukaryota</taxon>
        <taxon>Sar</taxon>
        <taxon>Alveolata</taxon>
        <taxon>Dinophyceae</taxon>
        <taxon>Suessiales</taxon>
        <taxon>Symbiodiniaceae</taxon>
        <taxon>Symbiodinium</taxon>
    </lineage>
</organism>
<feature type="non-terminal residue" evidence="1">
    <location>
        <position position="1"/>
    </location>
</feature>
<evidence type="ECO:0000313" key="1">
    <source>
        <dbReference type="EMBL" id="OLP72083.1"/>
    </source>
</evidence>
<protein>
    <submittedName>
        <fullName evidence="1">Uncharacterized protein</fullName>
    </submittedName>
</protein>
<accession>A0A1Q9BPZ7</accession>
<evidence type="ECO:0000313" key="2">
    <source>
        <dbReference type="Proteomes" id="UP000186817"/>
    </source>
</evidence>
<gene>
    <name evidence="1" type="ORF">AK812_SmicGene48297</name>
</gene>
<dbReference type="Proteomes" id="UP000186817">
    <property type="component" value="Unassembled WGS sequence"/>
</dbReference>